<comment type="caution">
    <text evidence="1">The sequence shown here is derived from an EMBL/GenBank/DDBJ whole genome shotgun (WGS) entry which is preliminary data.</text>
</comment>
<protein>
    <submittedName>
        <fullName evidence="1">Uncharacterized protein</fullName>
    </submittedName>
</protein>
<evidence type="ECO:0000313" key="2">
    <source>
        <dbReference type="Proteomes" id="UP001177021"/>
    </source>
</evidence>
<sequence length="1815" mass="207527">MNNGYNPVHIIEANGHSGGIRLLQQSTSNVTLTIKDSNQYSITFTVNRGNASTTCTCVYASLNPSLRTNFWNYLIHLHHSIVGPWMLIGDFNETLSPIDQRGGIFQHSRAAVFANFMDSCNLLDLTTTGGIFTWHRNHNGFRILSKKLDRGLANVEWRLAFPEAFVEILCRFHSDHNPLLLRFGGLPLASGPRPFRFEAAWIDHKDYAALIDKAWKSSNHNTVIALNNVRSESISFNHEVFGNIFKRKRHIESRLKGIQKYLERVDSLHHVLLEKDLQLAINDAVQQRAWHPVHISDNDPRLSHLLFADDVLLFTKAKNSQIRFITDLFERFSNASGLKINLSKSRAFYSTGTPQAKINKLTSISGIRSTTSLDKYLGFPILKGRAKRSDFHFIINKMQSRLASWKNRLLNKPGRLALASSVLSSIPNYYMHVSWLPQSICDSIDQTTRNFIWRDSNNKGIHLVGWDKIARPKIQGGLGIRPAREANICLLGKLVWDMVQSSNKLWVNLLSKKYTIGSAILHTNSLSNASPTWSSIIRAKNILKDGFSWRAGSGSSSFWFSPWSSLGYLGTIVPYVDIHDLHLTVRDVLTSDSPYSQILYTQLPPPAFDLINNLQIRFNDSIEDAFIWSNNKNGSYTAKSGYSWLLSQKDSANTSSLPFSWTWIWKLHLPEKIKFLYWLACHNSVPTLSLIHHRKMNPSSTCPRCGTHEETFLHCVRDCDFSRPIWHHLGFITPDFFIPMDAHEWLKFGSTGSQVFAFSCCVWWAWRHRNLMCLQNETWSINRLSFNIHSMIVTLTSCFSSRSTTTSEEIHVKWNNSNYSDVILNVDGSCLGSPVRAGYGGVIRNDSGYYLSGFSGFIQGSSNILLAELFAIYQGLTLAKNMAIDELVCYSDSLHCINLLKESKLSLVPLPPTENSGSARANHQVLLMVFTFMASTSTAHQFETHPPNPPDRGRVFSSERQSNEDPTKANTSDQISFRDKVLGKQAIAARERTDIVANNLAKVELVKGNSLLPMLHVHATVMEELATPWKDALVVKLLGKRLGFNIMKDKLEAVWDLKGSLDLMDIGNSFYMIKFDAEEDKAKVINGGPWKIYDHYVAVRQWEPTFNAATETIDKTMVWIRIPSLNLIYYDESVLWAIASMVGKPVKVDLQTLRVAKGRFARLHVICTQCGCYGHVLKNCATPPLNNPKKKDVITANNNGAEKHKPGDEEPQSVNSEKMSAMDHVVNSENYGDDGTPTDLHVNWIKVQRRKKIKNPIHADSMELKKRCSRKKFPKSTNFFYRKNNIDLVALQEPRCSGLVARRTIKSLGFNKFIISEARGFSGGIWLLWNKIDIQVTVIQEDFHFLHVQVKEGGLDPWLLTVVYASPRDNERSETWRKLCDLAETIHEPWLMMGDFNEISSPDEKKGGAQVDISKCVQFSSWINECNLMEVHTVGTKYTWRGPKWNNHDRVFKKLDRVLCNVAWRLKYHEGFVKVLPRVQSDHHALMTLSEGVPYNGGSRPFRFEAAWFTHADFHRLITDKWEADSELIHMLSNLTPHLKDWNKDIFGNIFKRKKELFSRLNGIQNSPHYGYNEFLDNLEKDLQDQLTITLYQEECLWYQKSRSQWITGGDRNTKFYHSKTISRKRKNKILSLRDNTGEWIEDPEALKDLVRQFYLDLFSKENMVRDSVVSWNTYPNNIENHHPKLNVMVDLMECKKALFDMSPYKAPGEDGYPAIFFQKCWDTIADSLFRYVNQVWVNPSLVSFINNTLLVMIPKIDKPEFVSQFRPISLCNVVYKILSKVIVNRIKPFLNDIISPNQSSFIPGRNIHHNIIVA</sequence>
<accession>A0ACB0K601</accession>
<proteinExistence type="predicted"/>
<gene>
    <name evidence="1" type="ORF">MILVUS5_LOCUS19274</name>
</gene>
<evidence type="ECO:0000313" key="1">
    <source>
        <dbReference type="EMBL" id="CAJ2651673.1"/>
    </source>
</evidence>
<name>A0ACB0K601_TRIPR</name>
<organism evidence="1 2">
    <name type="scientific">Trifolium pratense</name>
    <name type="common">Red clover</name>
    <dbReference type="NCBI Taxonomy" id="57577"/>
    <lineage>
        <taxon>Eukaryota</taxon>
        <taxon>Viridiplantae</taxon>
        <taxon>Streptophyta</taxon>
        <taxon>Embryophyta</taxon>
        <taxon>Tracheophyta</taxon>
        <taxon>Spermatophyta</taxon>
        <taxon>Magnoliopsida</taxon>
        <taxon>eudicotyledons</taxon>
        <taxon>Gunneridae</taxon>
        <taxon>Pentapetalae</taxon>
        <taxon>rosids</taxon>
        <taxon>fabids</taxon>
        <taxon>Fabales</taxon>
        <taxon>Fabaceae</taxon>
        <taxon>Papilionoideae</taxon>
        <taxon>50 kb inversion clade</taxon>
        <taxon>NPAAA clade</taxon>
        <taxon>Hologalegina</taxon>
        <taxon>IRL clade</taxon>
        <taxon>Trifolieae</taxon>
        <taxon>Trifolium</taxon>
    </lineage>
</organism>
<keyword evidence="2" id="KW-1185">Reference proteome</keyword>
<dbReference type="EMBL" id="CASHSV030000160">
    <property type="protein sequence ID" value="CAJ2651673.1"/>
    <property type="molecule type" value="Genomic_DNA"/>
</dbReference>
<dbReference type="Proteomes" id="UP001177021">
    <property type="component" value="Unassembled WGS sequence"/>
</dbReference>
<reference evidence="1" key="1">
    <citation type="submission" date="2023-10" db="EMBL/GenBank/DDBJ databases">
        <authorList>
            <person name="Rodriguez Cubillos JULIANA M."/>
            <person name="De Vega J."/>
        </authorList>
    </citation>
    <scope>NUCLEOTIDE SEQUENCE</scope>
</reference>